<dbReference type="Gramene" id="NC10G0145050.1">
    <property type="protein sequence ID" value="NC10G0145050.1:cds"/>
    <property type="gene ID" value="NC10G0145050"/>
</dbReference>
<name>A0A5K0WUM4_9MAGN</name>
<dbReference type="InterPro" id="IPR015797">
    <property type="entry name" value="NUDIX_hydrolase-like_dom_sf"/>
</dbReference>
<dbReference type="OrthoDB" id="433924at2759"/>
<evidence type="ECO:0000313" key="1">
    <source>
        <dbReference type="EMBL" id="VVV57086.1"/>
    </source>
</evidence>
<organism evidence="1">
    <name type="scientific">Nymphaea colorata</name>
    <name type="common">pocket water lily</name>
    <dbReference type="NCBI Taxonomy" id="210225"/>
    <lineage>
        <taxon>Eukaryota</taxon>
        <taxon>Viridiplantae</taxon>
        <taxon>Streptophyta</taxon>
        <taxon>Embryophyta</taxon>
        <taxon>Tracheophyta</taxon>
        <taxon>Spermatophyta</taxon>
        <taxon>Magnoliopsida</taxon>
        <taxon>Nymphaeales</taxon>
        <taxon>Nymphaeaceae</taxon>
        <taxon>Nymphaea</taxon>
    </lineage>
</organism>
<accession>A0A5K0WUM4</accession>
<reference evidence="1" key="1">
    <citation type="submission" date="2019-09" db="EMBL/GenBank/DDBJ databases">
        <authorList>
            <person name="Zhang L."/>
        </authorList>
    </citation>
    <scope>NUCLEOTIDE SEQUENCE</scope>
</reference>
<evidence type="ECO:0008006" key="2">
    <source>
        <dbReference type="Google" id="ProtNLM"/>
    </source>
</evidence>
<dbReference type="EMBL" id="LR721775">
    <property type="protein sequence ID" value="VVV57086.1"/>
    <property type="molecule type" value="Genomic_DNA"/>
</dbReference>
<proteinExistence type="predicted"/>
<dbReference type="PANTHER" id="PTHR36395:SF1">
    <property type="entry name" value="RING-H2 ZINC FINGER PROTEIN"/>
    <property type="match status" value="1"/>
</dbReference>
<gene>
    <name evidence="1" type="ORF">NYM_LOCUS4590</name>
</gene>
<dbReference type="PANTHER" id="PTHR36395">
    <property type="entry name" value="RING-H2 ZINC FINGER PROTEIN"/>
    <property type="match status" value="1"/>
</dbReference>
<sequence>MIKPHSHSISADFLAALAFVAVNKSQRHHLLLKAQIHHLPSMSTATIPAASTGSAFVSAQSFSSPQTLSDWLRPRLPRDLPSWGVKPGTKNVSNLWLELAHGEALLQDSVPPRRTVNVAAVRIHNAAGDVLIESHQELSDGTVRPRRRPLSEKMRPGETVCEAVLRAIREELGSVLRSGQGVRVLMESYSRRVEERNSVSYPGMPACYILHSVDAIVEEGLPEGEFFTEEEDEYVGSGRLAEGAVVVRRHFWKWTPCEEASEGFH</sequence>
<protein>
    <recommendedName>
        <fullName evidence="2">Nudix hydrolase domain-containing protein</fullName>
    </recommendedName>
</protein>
<dbReference type="SUPFAM" id="SSF55811">
    <property type="entry name" value="Nudix"/>
    <property type="match status" value="1"/>
</dbReference>
<dbReference type="AlphaFoldDB" id="A0A5K0WUM4"/>
<dbReference type="OMA" id="GDFCTYE"/>